<reference evidence="1" key="1">
    <citation type="submission" date="2019-12" db="EMBL/GenBank/DDBJ databases">
        <title>Genome sequencing and annotation of Brassica cretica.</title>
        <authorList>
            <person name="Studholme D.J."/>
            <person name="Sarris P.F."/>
        </authorList>
    </citation>
    <scope>NUCLEOTIDE SEQUENCE</scope>
    <source>
        <strain evidence="1">PFS-102/07</strain>
        <tissue evidence="1">Leaf</tissue>
    </source>
</reference>
<sequence>MRLPDPSSSGYFARALVVTRLQLTRLHDHKVESSCGYSDVEKKIHLASPRNSLSVTSSSRGMTYARSNSVSRKQQVRFLLISAKEKEDSYLA</sequence>
<dbReference type="EMBL" id="QGKY02000094">
    <property type="protein sequence ID" value="KAF2602444.1"/>
    <property type="molecule type" value="Genomic_DNA"/>
</dbReference>
<accession>A0A8S9L582</accession>
<name>A0A8S9L582_BRACR</name>
<evidence type="ECO:0000313" key="1">
    <source>
        <dbReference type="EMBL" id="KAF2602444.1"/>
    </source>
</evidence>
<proteinExistence type="predicted"/>
<gene>
    <name evidence="1" type="ORF">F2Q70_00026441</name>
</gene>
<comment type="caution">
    <text evidence="1">The sequence shown here is derived from an EMBL/GenBank/DDBJ whole genome shotgun (WGS) entry which is preliminary data.</text>
</comment>
<protein>
    <submittedName>
        <fullName evidence="1">Uncharacterized protein</fullName>
    </submittedName>
</protein>
<dbReference type="AlphaFoldDB" id="A0A8S9L582"/>
<organism evidence="1">
    <name type="scientific">Brassica cretica</name>
    <name type="common">Mustard</name>
    <dbReference type="NCBI Taxonomy" id="69181"/>
    <lineage>
        <taxon>Eukaryota</taxon>
        <taxon>Viridiplantae</taxon>
        <taxon>Streptophyta</taxon>
        <taxon>Embryophyta</taxon>
        <taxon>Tracheophyta</taxon>
        <taxon>Spermatophyta</taxon>
        <taxon>Magnoliopsida</taxon>
        <taxon>eudicotyledons</taxon>
        <taxon>Gunneridae</taxon>
        <taxon>Pentapetalae</taxon>
        <taxon>rosids</taxon>
        <taxon>malvids</taxon>
        <taxon>Brassicales</taxon>
        <taxon>Brassicaceae</taxon>
        <taxon>Brassiceae</taxon>
        <taxon>Brassica</taxon>
    </lineage>
</organism>